<dbReference type="GO" id="GO:0005524">
    <property type="term" value="F:ATP binding"/>
    <property type="evidence" value="ECO:0007669"/>
    <property type="project" value="UniProtKB-KW"/>
</dbReference>
<organism evidence="12 13">
    <name type="scientific">Actinomadura rudentiformis</name>
    <dbReference type="NCBI Taxonomy" id="359158"/>
    <lineage>
        <taxon>Bacteria</taxon>
        <taxon>Bacillati</taxon>
        <taxon>Actinomycetota</taxon>
        <taxon>Actinomycetes</taxon>
        <taxon>Streptosporangiales</taxon>
        <taxon>Thermomonosporaceae</taxon>
        <taxon>Actinomadura</taxon>
    </lineage>
</organism>
<comment type="caution">
    <text evidence="12">The sequence shown here is derived from an EMBL/GenBank/DDBJ whole genome shotgun (WGS) entry which is preliminary data.</text>
</comment>
<keyword evidence="3" id="KW-0597">Phosphoprotein</keyword>
<dbReference type="SUPFAM" id="SSF55874">
    <property type="entry name" value="ATPase domain of HSP90 chaperone/DNA topoisomerase II/histidine kinase"/>
    <property type="match status" value="1"/>
</dbReference>
<feature type="transmembrane region" description="Helical" evidence="9">
    <location>
        <begin position="131"/>
        <end position="164"/>
    </location>
</feature>
<dbReference type="Pfam" id="PF13796">
    <property type="entry name" value="Sensor"/>
    <property type="match status" value="1"/>
</dbReference>
<keyword evidence="9" id="KW-0472">Membrane</keyword>
<comment type="catalytic activity">
    <reaction evidence="1">
        <text>ATP + protein L-histidine = ADP + protein N-phospho-L-histidine.</text>
        <dbReference type="EC" id="2.7.13.3"/>
    </reaction>
</comment>
<evidence type="ECO:0000259" key="11">
    <source>
        <dbReference type="Pfam" id="PF13796"/>
    </source>
</evidence>
<dbReference type="GO" id="GO:0000155">
    <property type="term" value="F:phosphorelay sensor kinase activity"/>
    <property type="evidence" value="ECO:0007669"/>
    <property type="project" value="InterPro"/>
</dbReference>
<evidence type="ECO:0000259" key="10">
    <source>
        <dbReference type="Pfam" id="PF07730"/>
    </source>
</evidence>
<gene>
    <name evidence="12" type="ORF">F8566_10775</name>
</gene>
<dbReference type="Proteomes" id="UP000468735">
    <property type="component" value="Unassembled WGS sequence"/>
</dbReference>
<keyword evidence="9" id="KW-1133">Transmembrane helix</keyword>
<dbReference type="EC" id="2.7.13.3" evidence="2"/>
<dbReference type="InterPro" id="IPR036890">
    <property type="entry name" value="HATPase_C_sf"/>
</dbReference>
<evidence type="ECO:0000256" key="9">
    <source>
        <dbReference type="SAM" id="Phobius"/>
    </source>
</evidence>
<feature type="domain" description="Signal transduction histidine kinase subgroup 3 dimerisation and phosphoacceptor" evidence="10">
    <location>
        <begin position="246"/>
        <end position="312"/>
    </location>
</feature>
<accession>A0A6H9YTR7</accession>
<evidence type="ECO:0000256" key="5">
    <source>
        <dbReference type="ARBA" id="ARBA00022741"/>
    </source>
</evidence>
<evidence type="ECO:0000256" key="3">
    <source>
        <dbReference type="ARBA" id="ARBA00022553"/>
    </source>
</evidence>
<dbReference type="GO" id="GO:0016020">
    <property type="term" value="C:membrane"/>
    <property type="evidence" value="ECO:0007669"/>
    <property type="project" value="InterPro"/>
</dbReference>
<evidence type="ECO:0000256" key="2">
    <source>
        <dbReference type="ARBA" id="ARBA00012438"/>
    </source>
</evidence>
<keyword evidence="8" id="KW-0902">Two-component regulatory system</keyword>
<evidence type="ECO:0000256" key="1">
    <source>
        <dbReference type="ARBA" id="ARBA00000085"/>
    </source>
</evidence>
<dbReference type="Gene3D" id="3.30.565.10">
    <property type="entry name" value="Histidine kinase-like ATPase, C-terminal domain"/>
    <property type="match status" value="1"/>
</dbReference>
<dbReference type="EMBL" id="WBMT01000004">
    <property type="protein sequence ID" value="KAB2350261.1"/>
    <property type="molecule type" value="Genomic_DNA"/>
</dbReference>
<dbReference type="Pfam" id="PF07730">
    <property type="entry name" value="HisKA_3"/>
    <property type="match status" value="1"/>
</dbReference>
<evidence type="ECO:0000313" key="13">
    <source>
        <dbReference type="Proteomes" id="UP000468735"/>
    </source>
</evidence>
<evidence type="ECO:0000256" key="4">
    <source>
        <dbReference type="ARBA" id="ARBA00022679"/>
    </source>
</evidence>
<keyword evidence="9" id="KW-0812">Transmembrane</keyword>
<reference evidence="12 13" key="1">
    <citation type="submission" date="2019-09" db="EMBL/GenBank/DDBJ databases">
        <title>Actinomadura physcomitrii sp. nov., a novel actinomycete isolated from moss [Physcomitrium sphaericum (Ludw) Fuernr].</title>
        <authorList>
            <person name="Zhuang X."/>
            <person name="Liu C."/>
        </authorList>
    </citation>
    <scope>NUCLEOTIDE SEQUENCE [LARGE SCALE GENOMIC DNA]</scope>
    <source>
        <strain evidence="12 13">HMC1</strain>
    </source>
</reference>
<dbReference type="PANTHER" id="PTHR24421">
    <property type="entry name" value="NITRATE/NITRITE SENSOR PROTEIN NARX-RELATED"/>
    <property type="match status" value="1"/>
</dbReference>
<feature type="transmembrane region" description="Helical" evidence="9">
    <location>
        <begin position="28"/>
        <end position="52"/>
    </location>
</feature>
<dbReference type="GO" id="GO:0046983">
    <property type="term" value="F:protein dimerization activity"/>
    <property type="evidence" value="ECO:0007669"/>
    <property type="project" value="InterPro"/>
</dbReference>
<evidence type="ECO:0000256" key="7">
    <source>
        <dbReference type="ARBA" id="ARBA00022840"/>
    </source>
</evidence>
<keyword evidence="7" id="KW-0067">ATP-binding</keyword>
<feature type="transmembrane region" description="Helical" evidence="9">
    <location>
        <begin position="184"/>
        <end position="217"/>
    </location>
</feature>
<dbReference type="InterPro" id="IPR025828">
    <property type="entry name" value="Put_sensor_dom"/>
</dbReference>
<dbReference type="OrthoDB" id="5241729at2"/>
<dbReference type="AlphaFoldDB" id="A0A6H9YTR7"/>
<evidence type="ECO:0000256" key="6">
    <source>
        <dbReference type="ARBA" id="ARBA00022777"/>
    </source>
</evidence>
<keyword evidence="6 12" id="KW-0418">Kinase</keyword>
<feature type="transmembrane region" description="Helical" evidence="9">
    <location>
        <begin position="64"/>
        <end position="87"/>
    </location>
</feature>
<dbReference type="PANTHER" id="PTHR24421:SF10">
    <property type="entry name" value="NITRATE_NITRITE SENSOR PROTEIN NARQ"/>
    <property type="match status" value="1"/>
</dbReference>
<dbReference type="Gene3D" id="1.20.5.1930">
    <property type="match status" value="1"/>
</dbReference>
<dbReference type="RefSeq" id="WP_151560002.1">
    <property type="nucleotide sequence ID" value="NZ_WBMT01000004.1"/>
</dbReference>
<keyword evidence="5" id="KW-0547">Nucleotide-binding</keyword>
<dbReference type="InterPro" id="IPR050482">
    <property type="entry name" value="Sensor_HK_TwoCompSys"/>
</dbReference>
<evidence type="ECO:0000313" key="12">
    <source>
        <dbReference type="EMBL" id="KAB2350261.1"/>
    </source>
</evidence>
<dbReference type="InterPro" id="IPR011712">
    <property type="entry name" value="Sig_transdc_His_kin_sub3_dim/P"/>
</dbReference>
<evidence type="ECO:0000256" key="8">
    <source>
        <dbReference type="ARBA" id="ARBA00023012"/>
    </source>
</evidence>
<keyword evidence="4" id="KW-0808">Transferase</keyword>
<feature type="domain" description="Putative sensor" evidence="11">
    <location>
        <begin position="83"/>
        <end position="217"/>
    </location>
</feature>
<keyword evidence="13" id="KW-1185">Reference proteome</keyword>
<proteinExistence type="predicted"/>
<name>A0A6H9YTR7_9ACTN</name>
<sequence length="440" mass="46078">MSIKGPRTALEAVGQRRFLLGAWPWRSVAYLVSGACVAFAAATPLVLAGWQLGVAVAQGPLTRSVFLVAVGVAVVALAGPPVAIPLAELERWRLRLVDARPVRSGHRALGEADAPRRLRTRYTESATWREFAYACVLVTVMPVVAVVLGLVLLWIAASLVSPLLVQGSGPVALGPTSVGSVGEALPYALVSLALLPALPYLAAVLAGGQAALARVLLQGPSGERLRAELVEVSRSRARLVDAFEAERRRIERDLHDGAQQRLISLTLQIGMARLDVAPGSPAAESLATAHAQAKGLMDELRELIRGIHPRVLTDRGLAAALGELGDQAALPVTVDADLPGRFPAQAEATAYFAAVEALNNAAKHSGARRVRVAARHRGGLLTVEVEDDGRGGAEVRDGGGLTGLADRAAVIDGRMFLSSPRGGPTLLRLEIPCSTTDPSA</sequence>
<protein>
    <recommendedName>
        <fullName evidence="2">histidine kinase</fullName>
        <ecNumber evidence="2">2.7.13.3</ecNumber>
    </recommendedName>
</protein>